<accession>A0AAV1TR27</accession>
<proteinExistence type="predicted"/>
<dbReference type="AlphaFoldDB" id="A0AAV1TR27"/>
<dbReference type="Proteomes" id="UP001162060">
    <property type="component" value="Unassembled WGS sequence"/>
</dbReference>
<name>A0AAV1TR27_9STRA</name>
<protein>
    <recommendedName>
        <fullName evidence="1">Reverse transcriptase Ty1/copia-type domain-containing protein</fullName>
    </recommendedName>
</protein>
<sequence>MDVLAARMRVLGVTSTKDLDSEIRNNLYGLKKVGRLWSKLLYQRLVGGGYMRCISDSCVYYRRVEAELVIAGVYVDDLLVTSTSSVVFKRLFDVMQRLSVKISVQLRSSSERV</sequence>
<feature type="domain" description="Reverse transcriptase Ty1/copia-type" evidence="1">
    <location>
        <begin position="24"/>
        <end position="91"/>
    </location>
</feature>
<reference evidence="2" key="1">
    <citation type="submission" date="2024-01" db="EMBL/GenBank/DDBJ databases">
        <authorList>
            <person name="Webb A."/>
        </authorList>
    </citation>
    <scope>NUCLEOTIDE SEQUENCE</scope>
    <source>
        <strain evidence="2">Pm1</strain>
    </source>
</reference>
<comment type="caution">
    <text evidence="2">The sequence shown here is derived from an EMBL/GenBank/DDBJ whole genome shotgun (WGS) entry which is preliminary data.</text>
</comment>
<evidence type="ECO:0000313" key="2">
    <source>
        <dbReference type="EMBL" id="CAK7924861.1"/>
    </source>
</evidence>
<evidence type="ECO:0000259" key="1">
    <source>
        <dbReference type="Pfam" id="PF07727"/>
    </source>
</evidence>
<gene>
    <name evidence="2" type="ORF">PM001_LOCUS10011</name>
</gene>
<dbReference type="EMBL" id="CAKLBY020000078">
    <property type="protein sequence ID" value="CAK7924861.1"/>
    <property type="molecule type" value="Genomic_DNA"/>
</dbReference>
<evidence type="ECO:0000313" key="3">
    <source>
        <dbReference type="Proteomes" id="UP001162060"/>
    </source>
</evidence>
<dbReference type="InterPro" id="IPR013103">
    <property type="entry name" value="RVT_2"/>
</dbReference>
<organism evidence="2 3">
    <name type="scientific">Peronospora matthiolae</name>
    <dbReference type="NCBI Taxonomy" id="2874970"/>
    <lineage>
        <taxon>Eukaryota</taxon>
        <taxon>Sar</taxon>
        <taxon>Stramenopiles</taxon>
        <taxon>Oomycota</taxon>
        <taxon>Peronosporomycetes</taxon>
        <taxon>Peronosporales</taxon>
        <taxon>Peronosporaceae</taxon>
        <taxon>Peronospora</taxon>
    </lineage>
</organism>
<dbReference type="Pfam" id="PF07727">
    <property type="entry name" value="RVT_2"/>
    <property type="match status" value="1"/>
</dbReference>